<dbReference type="PANTHER" id="PTHR22600:SF57">
    <property type="entry name" value="BETA-N-ACETYLHEXOSAMINIDASE"/>
    <property type="match status" value="1"/>
</dbReference>
<keyword evidence="7" id="KW-0732">Signal</keyword>
<sequence>MKHTLLTFAAAAAILTASGCAQQAEKPEIIPYPNSLEMHGGRFPVAGATFYCSGIDDQLTLSAVGSLVRELSLASGQASTVQNGPVGKGINFIHNSAMPREAYLIDVEKDRVDINASSLNGFIYAIQTIRQMLPVEIYGDSPAPDKDWSLPCVTINDAPRFAYRGMHLDVARHFFSIDEVKKYIDMMSIHKMNTLHWHLTDDQGWRIEIKKYPRLTEVGSIRKGTVIKKEWGHYDGIPYGGFYTQDQIRDVIDYAAALGITVIPEIDLPGHMLAALTAYPALGCTGGPYEVWGSWGVAEDVLCAGKEKTMQFLEDVLSEVADLFPSEYIHIGGDECPKVRWEKCPVCQAKIRELGLKDDGHFSAEHYLQSYVMERMEKFLAGKGKKIIGWDEILEGTPGPEATIMSWRGSDGGIKASKMGHDVIMTPNSHFYFDYYQAKDTENEPFGIGGYIPIEKVYSYDPFIEITGPEAREHILGVQANVWTEYIASDSHLEYMVLPRQAALSEVQWCQPENKDWDRFLASLTHESAMYDILGYNYAKTVFQVISKVYVNHDKNCVEVDLSTQGDAPIRYTVDGSDPTHSSPLYTAPIEVRSGCTVKAIVERDNMETRLYTQTFRDNAAMGRPVTLLTGPQGRYTYGAPDSFVDGLRGGREFSSGQWSGWYATPFSATVDMGGGIPYSSVALGTLIDKGNDIFPPLEVTVSTSEDGTSYTEAGKISVPVPGADDPDGITDYTVSFPETTARYIKIDAVTNGSMPAWHARGGSAAFLFVDEITVK</sequence>
<dbReference type="InterPro" id="IPR026876">
    <property type="entry name" value="Fn3_assoc_repeat"/>
</dbReference>
<keyword evidence="5" id="KW-0326">Glycosidase</keyword>
<gene>
    <name evidence="11" type="ORF">IAB82_08535</name>
</gene>
<dbReference type="GO" id="GO:0005975">
    <property type="term" value="P:carbohydrate metabolic process"/>
    <property type="evidence" value="ECO:0007669"/>
    <property type="project" value="InterPro"/>
</dbReference>
<evidence type="ECO:0000313" key="12">
    <source>
        <dbReference type="Proteomes" id="UP000823603"/>
    </source>
</evidence>
<dbReference type="Gene3D" id="3.30.379.10">
    <property type="entry name" value="Chitobiase/beta-hexosaminidase domain 2-like"/>
    <property type="match status" value="1"/>
</dbReference>
<feature type="active site" description="Proton donor" evidence="6">
    <location>
        <position position="335"/>
    </location>
</feature>
<reference evidence="11" key="2">
    <citation type="journal article" date="2021" name="PeerJ">
        <title>Extensive microbial diversity within the chicken gut microbiome revealed by metagenomics and culture.</title>
        <authorList>
            <person name="Gilroy R."/>
            <person name="Ravi A."/>
            <person name="Getino M."/>
            <person name="Pursley I."/>
            <person name="Horton D.L."/>
            <person name="Alikhan N.F."/>
            <person name="Baker D."/>
            <person name="Gharbi K."/>
            <person name="Hall N."/>
            <person name="Watson M."/>
            <person name="Adriaenssens E.M."/>
            <person name="Foster-Nyarko E."/>
            <person name="Jarju S."/>
            <person name="Secka A."/>
            <person name="Antonio M."/>
            <person name="Oren A."/>
            <person name="Chaudhuri R.R."/>
            <person name="La Ragione R."/>
            <person name="Hildebrand F."/>
            <person name="Pallen M.J."/>
        </authorList>
    </citation>
    <scope>NUCLEOTIDE SEQUENCE</scope>
    <source>
        <strain evidence="11">B2-22910</strain>
    </source>
</reference>
<dbReference type="InterPro" id="IPR025705">
    <property type="entry name" value="Beta_hexosaminidase_sua/sub"/>
</dbReference>
<name>A0A9D9IFM6_9BACT</name>
<dbReference type="SUPFAM" id="SSF49785">
    <property type="entry name" value="Galactose-binding domain-like"/>
    <property type="match status" value="1"/>
</dbReference>
<dbReference type="EMBL" id="JADIMB010000126">
    <property type="protein sequence ID" value="MBO8471824.1"/>
    <property type="molecule type" value="Genomic_DNA"/>
</dbReference>
<dbReference type="PROSITE" id="PS51257">
    <property type="entry name" value="PROKAR_LIPOPROTEIN"/>
    <property type="match status" value="1"/>
</dbReference>
<dbReference type="CDD" id="cd06563">
    <property type="entry name" value="GH20_chitobiase-like"/>
    <property type="match status" value="1"/>
</dbReference>
<evidence type="ECO:0000256" key="4">
    <source>
        <dbReference type="ARBA" id="ARBA00022801"/>
    </source>
</evidence>
<evidence type="ECO:0000259" key="8">
    <source>
        <dbReference type="Pfam" id="PF00728"/>
    </source>
</evidence>
<evidence type="ECO:0000313" key="11">
    <source>
        <dbReference type="EMBL" id="MBO8471824.1"/>
    </source>
</evidence>
<proteinExistence type="inferred from homology"/>
<dbReference type="Gene3D" id="2.60.120.260">
    <property type="entry name" value="Galactose-binding domain-like"/>
    <property type="match status" value="1"/>
</dbReference>
<evidence type="ECO:0000259" key="10">
    <source>
        <dbReference type="Pfam" id="PF02838"/>
    </source>
</evidence>
<dbReference type="Pfam" id="PF00754">
    <property type="entry name" value="F5_F8_type_C"/>
    <property type="match status" value="1"/>
</dbReference>
<feature type="signal peptide" evidence="7">
    <location>
        <begin position="1"/>
        <end position="23"/>
    </location>
</feature>
<reference evidence="11" key="1">
    <citation type="submission" date="2020-10" db="EMBL/GenBank/DDBJ databases">
        <authorList>
            <person name="Gilroy R."/>
        </authorList>
    </citation>
    <scope>NUCLEOTIDE SEQUENCE</scope>
    <source>
        <strain evidence="11">B2-22910</strain>
    </source>
</reference>
<dbReference type="SUPFAM" id="SSF55545">
    <property type="entry name" value="beta-N-acetylhexosaminidase-like domain"/>
    <property type="match status" value="1"/>
</dbReference>
<feature type="domain" description="Beta-hexosaminidase bacterial type N-terminal" evidence="10">
    <location>
        <begin position="26"/>
        <end position="158"/>
    </location>
</feature>
<dbReference type="InterPro" id="IPR029018">
    <property type="entry name" value="Hex-like_dom2"/>
</dbReference>
<evidence type="ECO:0000259" key="9">
    <source>
        <dbReference type="Pfam" id="PF00754"/>
    </source>
</evidence>
<dbReference type="InterPro" id="IPR017853">
    <property type="entry name" value="GH"/>
</dbReference>
<feature type="domain" description="Glycoside hydrolase family 20 catalytic" evidence="8">
    <location>
        <begin position="161"/>
        <end position="511"/>
    </location>
</feature>
<organism evidence="11 12">
    <name type="scientific">Candidatus Cryptobacteroides faecavium</name>
    <dbReference type="NCBI Taxonomy" id="2840762"/>
    <lineage>
        <taxon>Bacteria</taxon>
        <taxon>Pseudomonadati</taxon>
        <taxon>Bacteroidota</taxon>
        <taxon>Bacteroidia</taxon>
        <taxon>Bacteroidales</taxon>
        <taxon>Candidatus Cryptobacteroides</taxon>
    </lineage>
</organism>
<dbReference type="GO" id="GO:0016020">
    <property type="term" value="C:membrane"/>
    <property type="evidence" value="ECO:0007669"/>
    <property type="project" value="TreeGrafter"/>
</dbReference>
<dbReference type="InterPro" id="IPR008979">
    <property type="entry name" value="Galactose-bd-like_sf"/>
</dbReference>
<comment type="catalytic activity">
    <reaction evidence="1">
        <text>Hydrolysis of terminal non-reducing N-acetyl-D-hexosamine residues in N-acetyl-beta-D-hexosaminides.</text>
        <dbReference type="EC" id="3.2.1.52"/>
    </reaction>
</comment>
<dbReference type="SUPFAM" id="SSF51445">
    <property type="entry name" value="(Trans)glycosidases"/>
    <property type="match status" value="1"/>
</dbReference>
<dbReference type="EC" id="3.2.1.52" evidence="3"/>
<comment type="caution">
    <text evidence="11">The sequence shown here is derived from an EMBL/GenBank/DDBJ whole genome shotgun (WGS) entry which is preliminary data.</text>
</comment>
<evidence type="ECO:0000256" key="2">
    <source>
        <dbReference type="ARBA" id="ARBA00006285"/>
    </source>
</evidence>
<evidence type="ECO:0000256" key="5">
    <source>
        <dbReference type="ARBA" id="ARBA00023295"/>
    </source>
</evidence>
<dbReference type="PRINTS" id="PR00738">
    <property type="entry name" value="GLHYDRLASE20"/>
</dbReference>
<dbReference type="InterPro" id="IPR000421">
    <property type="entry name" value="FA58C"/>
</dbReference>
<protein>
    <recommendedName>
        <fullName evidence="3">beta-N-acetylhexosaminidase</fullName>
        <ecNumber evidence="3">3.2.1.52</ecNumber>
    </recommendedName>
</protein>
<evidence type="ECO:0000256" key="1">
    <source>
        <dbReference type="ARBA" id="ARBA00001231"/>
    </source>
</evidence>
<feature type="domain" description="F5/8 type C" evidence="9">
    <location>
        <begin position="640"/>
        <end position="754"/>
    </location>
</feature>
<dbReference type="AlphaFoldDB" id="A0A9D9IFM6"/>
<dbReference type="Pfam" id="PF00728">
    <property type="entry name" value="Glyco_hydro_20"/>
    <property type="match status" value="1"/>
</dbReference>
<dbReference type="Pfam" id="PF13287">
    <property type="entry name" value="Fn3_assoc"/>
    <property type="match status" value="1"/>
</dbReference>
<feature type="chain" id="PRO_5038521404" description="beta-N-acetylhexosaminidase" evidence="7">
    <location>
        <begin position="24"/>
        <end position="776"/>
    </location>
</feature>
<dbReference type="Proteomes" id="UP000823603">
    <property type="component" value="Unassembled WGS sequence"/>
</dbReference>
<evidence type="ECO:0000256" key="6">
    <source>
        <dbReference type="PIRSR" id="PIRSR625705-1"/>
    </source>
</evidence>
<evidence type="ECO:0000256" key="7">
    <source>
        <dbReference type="SAM" id="SignalP"/>
    </source>
</evidence>
<dbReference type="GO" id="GO:0004563">
    <property type="term" value="F:beta-N-acetylhexosaminidase activity"/>
    <property type="evidence" value="ECO:0007669"/>
    <property type="project" value="UniProtKB-EC"/>
</dbReference>
<comment type="similarity">
    <text evidence="2">Belongs to the glycosyl hydrolase 20 family.</text>
</comment>
<dbReference type="InterPro" id="IPR015883">
    <property type="entry name" value="Glyco_hydro_20_cat"/>
</dbReference>
<keyword evidence="4" id="KW-0378">Hydrolase</keyword>
<dbReference type="PANTHER" id="PTHR22600">
    <property type="entry name" value="BETA-HEXOSAMINIDASE"/>
    <property type="match status" value="1"/>
</dbReference>
<dbReference type="GO" id="GO:0030203">
    <property type="term" value="P:glycosaminoglycan metabolic process"/>
    <property type="evidence" value="ECO:0007669"/>
    <property type="project" value="TreeGrafter"/>
</dbReference>
<evidence type="ECO:0000256" key="3">
    <source>
        <dbReference type="ARBA" id="ARBA00012663"/>
    </source>
</evidence>
<dbReference type="InterPro" id="IPR015882">
    <property type="entry name" value="HEX_bac_N"/>
</dbReference>
<accession>A0A9D9IFM6</accession>
<dbReference type="Gene3D" id="3.20.20.80">
    <property type="entry name" value="Glycosidases"/>
    <property type="match status" value="1"/>
</dbReference>
<dbReference type="Pfam" id="PF02838">
    <property type="entry name" value="Glyco_hydro_20b"/>
    <property type="match status" value="1"/>
</dbReference>